<dbReference type="CDD" id="cd16922">
    <property type="entry name" value="HATPase_EvgS-ArcB-TorS-like"/>
    <property type="match status" value="1"/>
</dbReference>
<evidence type="ECO:0000256" key="4">
    <source>
        <dbReference type="ARBA" id="ARBA00022553"/>
    </source>
</evidence>
<evidence type="ECO:0000313" key="12">
    <source>
        <dbReference type="EMBL" id="GAA6498277.1"/>
    </source>
</evidence>
<dbReference type="SUPFAM" id="SSF47384">
    <property type="entry name" value="Homodimeric domain of signal transducing histidine kinase"/>
    <property type="match status" value="1"/>
</dbReference>
<dbReference type="SMART" id="SM00387">
    <property type="entry name" value="HATPase_c"/>
    <property type="match status" value="1"/>
</dbReference>
<dbReference type="InterPro" id="IPR036097">
    <property type="entry name" value="HisK_dim/P_sf"/>
</dbReference>
<dbReference type="SUPFAM" id="SSF52172">
    <property type="entry name" value="CheY-like"/>
    <property type="match status" value="1"/>
</dbReference>
<organism evidence="12 13">
    <name type="scientific">Blautia parvula</name>
    <dbReference type="NCBI Taxonomy" id="2877527"/>
    <lineage>
        <taxon>Bacteria</taxon>
        <taxon>Bacillati</taxon>
        <taxon>Bacillota</taxon>
        <taxon>Clostridia</taxon>
        <taxon>Lachnospirales</taxon>
        <taxon>Lachnospiraceae</taxon>
        <taxon>Blautia</taxon>
    </lineage>
</organism>
<dbReference type="Gene3D" id="1.10.287.130">
    <property type="match status" value="1"/>
</dbReference>
<evidence type="ECO:0000256" key="9">
    <source>
        <dbReference type="SAM" id="Phobius"/>
    </source>
</evidence>
<dbReference type="CDD" id="cd17546">
    <property type="entry name" value="REC_hyHK_CKI1_RcsC-like"/>
    <property type="match status" value="1"/>
</dbReference>
<dbReference type="Proteomes" id="UP001600941">
    <property type="component" value="Unassembled WGS sequence"/>
</dbReference>
<feature type="transmembrane region" description="Helical" evidence="9">
    <location>
        <begin position="517"/>
        <end position="538"/>
    </location>
</feature>
<dbReference type="Gene3D" id="3.40.190.10">
    <property type="entry name" value="Periplasmic binding protein-like II"/>
    <property type="match status" value="4"/>
</dbReference>
<dbReference type="PANTHER" id="PTHR45339">
    <property type="entry name" value="HYBRID SIGNAL TRANSDUCTION HISTIDINE KINASE J"/>
    <property type="match status" value="1"/>
</dbReference>
<dbReference type="InterPro" id="IPR036890">
    <property type="entry name" value="HATPase_C_sf"/>
</dbReference>
<evidence type="ECO:0000259" key="11">
    <source>
        <dbReference type="PROSITE" id="PS50110"/>
    </source>
</evidence>
<dbReference type="Gene3D" id="3.40.50.2300">
    <property type="match status" value="1"/>
</dbReference>
<keyword evidence="5" id="KW-0418">Kinase</keyword>
<evidence type="ECO:0000256" key="6">
    <source>
        <dbReference type="ARBA" id="ARBA00023012"/>
    </source>
</evidence>
<dbReference type="SUPFAM" id="SSF55874">
    <property type="entry name" value="ATPase domain of HSP90 chaperone/DNA topoisomerase II/histidine kinase"/>
    <property type="match status" value="1"/>
</dbReference>
<comment type="catalytic activity">
    <reaction evidence="1">
        <text>ATP + protein L-histidine = ADP + protein N-phospho-L-histidine.</text>
        <dbReference type="EC" id="2.7.13.3"/>
    </reaction>
</comment>
<dbReference type="InterPro" id="IPR001789">
    <property type="entry name" value="Sig_transdc_resp-reg_receiver"/>
</dbReference>
<evidence type="ECO:0000256" key="3">
    <source>
        <dbReference type="ARBA" id="ARBA00018672"/>
    </source>
</evidence>
<dbReference type="RefSeq" id="WP_390422906.1">
    <property type="nucleotide sequence ID" value="NZ_BAABZQ010000001.1"/>
</dbReference>
<name>A0ABQ0BPC0_9FIRM</name>
<dbReference type="InterPro" id="IPR005467">
    <property type="entry name" value="His_kinase_dom"/>
</dbReference>
<feature type="domain" description="Response regulatory" evidence="11">
    <location>
        <begin position="811"/>
        <end position="932"/>
    </location>
</feature>
<dbReference type="EC" id="2.7.13.3" evidence="2"/>
<evidence type="ECO:0000259" key="10">
    <source>
        <dbReference type="PROSITE" id="PS50109"/>
    </source>
</evidence>
<dbReference type="InterPro" id="IPR001638">
    <property type="entry name" value="Solute-binding_3/MltF_N"/>
</dbReference>
<dbReference type="EMBL" id="BAABZQ010000001">
    <property type="protein sequence ID" value="GAA6498277.1"/>
    <property type="molecule type" value="Genomic_DNA"/>
</dbReference>
<feature type="modified residue" description="4-aspartylphosphate" evidence="8">
    <location>
        <position position="863"/>
    </location>
</feature>
<evidence type="ECO:0000256" key="2">
    <source>
        <dbReference type="ARBA" id="ARBA00012438"/>
    </source>
</evidence>
<dbReference type="InterPro" id="IPR003661">
    <property type="entry name" value="HisK_dim/P_dom"/>
</dbReference>
<comment type="caution">
    <text evidence="12">The sequence shown here is derived from an EMBL/GenBank/DDBJ whole genome shotgun (WGS) entry which is preliminary data.</text>
</comment>
<dbReference type="PRINTS" id="PR00344">
    <property type="entry name" value="BCTRLSENSOR"/>
</dbReference>
<keyword evidence="5" id="KW-0808">Transferase</keyword>
<dbReference type="PROSITE" id="PS50109">
    <property type="entry name" value="HIS_KIN"/>
    <property type="match status" value="1"/>
</dbReference>
<dbReference type="InterPro" id="IPR003594">
    <property type="entry name" value="HATPase_dom"/>
</dbReference>
<keyword evidence="4 8" id="KW-0597">Phosphoprotein</keyword>
<evidence type="ECO:0000256" key="8">
    <source>
        <dbReference type="PROSITE-ProRule" id="PRU00169"/>
    </source>
</evidence>
<dbReference type="SUPFAM" id="SSF53850">
    <property type="entry name" value="Periplasmic binding protein-like II"/>
    <property type="match status" value="2"/>
</dbReference>
<protein>
    <recommendedName>
        <fullName evidence="3">Stage 0 sporulation protein A homolog</fullName>
        <ecNumber evidence="2">2.7.13.3</ecNumber>
    </recommendedName>
</protein>
<dbReference type="Pfam" id="PF00497">
    <property type="entry name" value="SBP_bac_3"/>
    <property type="match status" value="2"/>
</dbReference>
<dbReference type="SMART" id="SM00448">
    <property type="entry name" value="REC"/>
    <property type="match status" value="1"/>
</dbReference>
<keyword evidence="9" id="KW-0472">Membrane</keyword>
<evidence type="ECO:0000313" key="13">
    <source>
        <dbReference type="Proteomes" id="UP001600941"/>
    </source>
</evidence>
<dbReference type="InterPro" id="IPR004358">
    <property type="entry name" value="Sig_transdc_His_kin-like_C"/>
</dbReference>
<evidence type="ECO:0000256" key="5">
    <source>
        <dbReference type="ARBA" id="ARBA00022777"/>
    </source>
</evidence>
<dbReference type="Gene3D" id="3.30.565.10">
    <property type="entry name" value="Histidine kinase-like ATPase, C-terminal domain"/>
    <property type="match status" value="1"/>
</dbReference>
<dbReference type="InterPro" id="IPR011006">
    <property type="entry name" value="CheY-like_superfamily"/>
</dbReference>
<dbReference type="Pfam" id="PF00072">
    <property type="entry name" value="Response_reg"/>
    <property type="match status" value="1"/>
</dbReference>
<proteinExistence type="predicted"/>
<gene>
    <name evidence="12" type="ORF">K340107D12_10930</name>
</gene>
<dbReference type="SMART" id="SM00062">
    <property type="entry name" value="PBPb"/>
    <property type="match status" value="1"/>
</dbReference>
<keyword evidence="9" id="KW-0812">Transmembrane</keyword>
<evidence type="ECO:0000256" key="7">
    <source>
        <dbReference type="ARBA" id="ARBA00024867"/>
    </source>
</evidence>
<dbReference type="SMART" id="SM00388">
    <property type="entry name" value="HisKA"/>
    <property type="match status" value="1"/>
</dbReference>
<accession>A0ABQ0BPC0</accession>
<comment type="function">
    <text evidence="7">May play the central regulatory role in sporulation. It may be an element of the effector pathway responsible for the activation of sporulation genes in response to nutritional stress. Spo0A may act in concert with spo0H (a sigma factor) to control the expression of some genes that are critical to the sporulation process.</text>
</comment>
<feature type="domain" description="Histidine kinase" evidence="10">
    <location>
        <begin position="567"/>
        <end position="788"/>
    </location>
</feature>
<dbReference type="Pfam" id="PF02518">
    <property type="entry name" value="HATPase_c"/>
    <property type="match status" value="1"/>
</dbReference>
<dbReference type="PANTHER" id="PTHR45339:SF1">
    <property type="entry name" value="HYBRID SIGNAL TRANSDUCTION HISTIDINE KINASE J"/>
    <property type="match status" value="1"/>
</dbReference>
<keyword evidence="13" id="KW-1185">Reference proteome</keyword>
<reference evidence="12 13" key="1">
    <citation type="submission" date="2024-04" db="EMBL/GenBank/DDBJ databases">
        <title>Defined microbial consortia suppress multidrug-resistant proinflammatory Enterobacteriaceae via ecological control.</title>
        <authorList>
            <person name="Furuichi M."/>
            <person name="Kawaguchi T."/>
            <person name="Pust M."/>
            <person name="Yasuma K."/>
            <person name="Plichta D."/>
            <person name="Hasegawa N."/>
            <person name="Ohya T."/>
            <person name="Bhattarai S."/>
            <person name="Sasajima S."/>
            <person name="Aoto Y."/>
            <person name="Tuganbaev T."/>
            <person name="Yaginuma M."/>
            <person name="Ueda M."/>
            <person name="Okahashi N."/>
            <person name="Amafuji K."/>
            <person name="Kiridooshi Y."/>
            <person name="Sugita K."/>
            <person name="Strazar M."/>
            <person name="Skelly A."/>
            <person name="Suda W."/>
            <person name="Hattori M."/>
            <person name="Nakamoto N."/>
            <person name="Caballero S."/>
            <person name="Norman J."/>
            <person name="Olle B."/>
            <person name="Tanoue T."/>
            <person name="Arita M."/>
            <person name="Bucci V."/>
            <person name="Atarashi K."/>
            <person name="Xavier R."/>
            <person name="Honda K."/>
        </authorList>
    </citation>
    <scope>NUCLEOTIDE SEQUENCE [LARGE SCALE GENOMIC DNA]</scope>
    <source>
        <strain evidence="13">k34-0107-D12</strain>
    </source>
</reference>
<dbReference type="PROSITE" id="PS50110">
    <property type="entry name" value="RESPONSE_REGULATORY"/>
    <property type="match status" value="1"/>
</dbReference>
<keyword evidence="6" id="KW-0902">Two-component regulatory system</keyword>
<keyword evidence="9" id="KW-1133">Transmembrane helix</keyword>
<sequence>MRERSQVPGKGVSVPVMLALLFWVFLLPCDTVWAEEDTEKRVLKVAFPEVDGFTETDTDGVRHGIVVDYLNEIAKYTGWKYEYINVTGEEMIDNFMAGEYDLMGGTYYLEGMEEYFSYPDYNAGYGKSLILARRNDSSIRTYDWKSMNGKTIGVYENARENIRRLKQFIESNAIDCTIKYYNKDQLFNGNLYPYLESGEIDMLLGNIADDTEVFRPVATFDSQPHYIVTTPDNQDVLEGLNMALEKIADSNPNFAEECYQANFPDSGTASIYINDEERAYIEQKKTVSIAVVENWHPLFCIEYAEGLHNGLIPDVLEEVKKFTGLEFTYVYAESYADALKLVQEGKADMMGAFLGNEEQGAEMNLALTQTYGTLNDIIARNKSVSFPSEGLVGAVVEGLQMPAGIKTEEVLYYPNAADALSAVNRGEADFFYGLSANMEEEIQRHHYTKVVPNTLVNNANDIVFAMKSPAETDLLTVMNKAINSMSSEEKDTLVNQNMISVGMSSLTVVDLLYANPILFITVIAGVFLLVVFLVLMAARSRVRSAKMQASLEKAEAENKAKGEFLSRMSHEIRTPMNAIVGLSDLTCMLKDVPEDVSSNLIKIRESSHYLLRLISDILDMSRIDSGMMTITSEPFSAVRLVDEVQNIMASEARKYDLEFEIHKKIKDDILAGDAVRLKQVLMNLISNAFKFTPAGGLVQLYAEQTGNRDGKAVYEFRVADNGTGISKENQQRIFEAFEQAGTSSAKSQGTGLGLAISRTIVKLMGGELKLKSEPGQGSEFYFTIEMPVENAEDIQEETSEEREGPCLLDYHILLAEDNDLNAEIAQELLKMQGAVIQRARNGKEAVEMFEKSRPKEIRAVLMDIQMPVMNGLEAARAIRKLGREDAVSIPIIAMTANSFKEDVDAAAAAGMDGFVTKPVDAEYLYQVLQKAAASNKDSL</sequence>
<dbReference type="CDD" id="cd00082">
    <property type="entry name" value="HisKA"/>
    <property type="match status" value="1"/>
</dbReference>
<dbReference type="Pfam" id="PF00512">
    <property type="entry name" value="HisKA"/>
    <property type="match status" value="1"/>
</dbReference>
<evidence type="ECO:0000256" key="1">
    <source>
        <dbReference type="ARBA" id="ARBA00000085"/>
    </source>
</evidence>